<dbReference type="EMBL" id="VSRR010042390">
    <property type="protein sequence ID" value="MPC76018.1"/>
    <property type="molecule type" value="Genomic_DNA"/>
</dbReference>
<reference evidence="1 2" key="1">
    <citation type="submission" date="2019-05" db="EMBL/GenBank/DDBJ databases">
        <title>Another draft genome of Portunus trituberculatus and its Hox gene families provides insights of decapod evolution.</title>
        <authorList>
            <person name="Jeong J.-H."/>
            <person name="Song I."/>
            <person name="Kim S."/>
            <person name="Choi T."/>
            <person name="Kim D."/>
            <person name="Ryu S."/>
            <person name="Kim W."/>
        </authorList>
    </citation>
    <scope>NUCLEOTIDE SEQUENCE [LARGE SCALE GENOMIC DNA]</scope>
    <source>
        <tissue evidence="1">Muscle</tissue>
    </source>
</reference>
<gene>
    <name evidence="1" type="ORF">E2C01_070419</name>
</gene>
<evidence type="ECO:0000313" key="2">
    <source>
        <dbReference type="Proteomes" id="UP000324222"/>
    </source>
</evidence>
<accession>A0A5B7I572</accession>
<sequence length="124" mass="13515">MNDSTDLPSVPATANTACLGAGKPIVIRWPWRAGLKGGRYGVGGGGHRSGTYQDEDVTSPRFSDRFTGLTIHQAEADPRKLTAAHQDVNERLPTSFPRVSTTYNSYPLTFPMRTHSLLPPPHTI</sequence>
<dbReference type="AlphaFoldDB" id="A0A5B7I572"/>
<evidence type="ECO:0000313" key="1">
    <source>
        <dbReference type="EMBL" id="MPC76018.1"/>
    </source>
</evidence>
<organism evidence="1 2">
    <name type="scientific">Portunus trituberculatus</name>
    <name type="common">Swimming crab</name>
    <name type="synonym">Neptunus trituberculatus</name>
    <dbReference type="NCBI Taxonomy" id="210409"/>
    <lineage>
        <taxon>Eukaryota</taxon>
        <taxon>Metazoa</taxon>
        <taxon>Ecdysozoa</taxon>
        <taxon>Arthropoda</taxon>
        <taxon>Crustacea</taxon>
        <taxon>Multicrustacea</taxon>
        <taxon>Malacostraca</taxon>
        <taxon>Eumalacostraca</taxon>
        <taxon>Eucarida</taxon>
        <taxon>Decapoda</taxon>
        <taxon>Pleocyemata</taxon>
        <taxon>Brachyura</taxon>
        <taxon>Eubrachyura</taxon>
        <taxon>Portunoidea</taxon>
        <taxon>Portunidae</taxon>
        <taxon>Portuninae</taxon>
        <taxon>Portunus</taxon>
    </lineage>
</organism>
<keyword evidence="2" id="KW-1185">Reference proteome</keyword>
<proteinExistence type="predicted"/>
<protein>
    <submittedName>
        <fullName evidence="1">Uncharacterized protein</fullName>
    </submittedName>
</protein>
<name>A0A5B7I572_PORTR</name>
<dbReference type="Proteomes" id="UP000324222">
    <property type="component" value="Unassembled WGS sequence"/>
</dbReference>
<comment type="caution">
    <text evidence="1">The sequence shown here is derived from an EMBL/GenBank/DDBJ whole genome shotgun (WGS) entry which is preliminary data.</text>
</comment>